<dbReference type="PROSITE" id="PS50109">
    <property type="entry name" value="HIS_KIN"/>
    <property type="match status" value="1"/>
</dbReference>
<organism evidence="11 12">
    <name type="scientific">Alkalicoccobacillus plakortidis</name>
    <dbReference type="NCBI Taxonomy" id="444060"/>
    <lineage>
        <taxon>Bacteria</taxon>
        <taxon>Bacillati</taxon>
        <taxon>Bacillota</taxon>
        <taxon>Bacilli</taxon>
        <taxon>Bacillales</taxon>
        <taxon>Bacillaceae</taxon>
        <taxon>Alkalicoccobacillus</taxon>
    </lineage>
</organism>
<evidence type="ECO:0000256" key="9">
    <source>
        <dbReference type="ARBA" id="ARBA00023012"/>
    </source>
</evidence>
<feature type="domain" description="Histidine kinase" evidence="10">
    <location>
        <begin position="92"/>
        <end position="310"/>
    </location>
</feature>
<evidence type="ECO:0000313" key="11">
    <source>
        <dbReference type="EMBL" id="MCM2677922.1"/>
    </source>
</evidence>
<dbReference type="SUPFAM" id="SSF47384">
    <property type="entry name" value="Homodimeric domain of signal transducing histidine kinase"/>
    <property type="match status" value="1"/>
</dbReference>
<dbReference type="Gene3D" id="3.30.565.10">
    <property type="entry name" value="Histidine kinase-like ATPase, C-terminal domain"/>
    <property type="match status" value="1"/>
</dbReference>
<evidence type="ECO:0000313" key="12">
    <source>
        <dbReference type="Proteomes" id="UP001203665"/>
    </source>
</evidence>
<keyword evidence="7 11" id="KW-0418">Kinase</keyword>
<dbReference type="InterPro" id="IPR003661">
    <property type="entry name" value="HisK_dim/P_dom"/>
</dbReference>
<dbReference type="PANTHER" id="PTHR45453">
    <property type="entry name" value="PHOSPHATE REGULON SENSOR PROTEIN PHOR"/>
    <property type="match status" value="1"/>
</dbReference>
<dbReference type="Pfam" id="PF02518">
    <property type="entry name" value="HATPase_c"/>
    <property type="match status" value="1"/>
</dbReference>
<gene>
    <name evidence="11" type="ORF">NDM98_22595</name>
</gene>
<accession>A0ABT0XRK0</accession>
<dbReference type="PRINTS" id="PR00344">
    <property type="entry name" value="BCTRLSENSOR"/>
</dbReference>
<dbReference type="Pfam" id="PF00512">
    <property type="entry name" value="HisKA"/>
    <property type="match status" value="1"/>
</dbReference>
<evidence type="ECO:0000256" key="7">
    <source>
        <dbReference type="ARBA" id="ARBA00022777"/>
    </source>
</evidence>
<dbReference type="InterPro" id="IPR036890">
    <property type="entry name" value="HATPase_C_sf"/>
</dbReference>
<comment type="subcellular location">
    <subcellularLocation>
        <location evidence="2">Membrane</location>
    </subcellularLocation>
</comment>
<proteinExistence type="predicted"/>
<dbReference type="PANTHER" id="PTHR45453:SF1">
    <property type="entry name" value="PHOSPHATE REGULON SENSOR PROTEIN PHOR"/>
    <property type="match status" value="1"/>
</dbReference>
<evidence type="ECO:0000256" key="2">
    <source>
        <dbReference type="ARBA" id="ARBA00004370"/>
    </source>
</evidence>
<evidence type="ECO:0000256" key="8">
    <source>
        <dbReference type="ARBA" id="ARBA00022840"/>
    </source>
</evidence>
<dbReference type="InterPro" id="IPR004358">
    <property type="entry name" value="Sig_transdc_His_kin-like_C"/>
</dbReference>
<keyword evidence="12" id="KW-1185">Reference proteome</keyword>
<evidence type="ECO:0000256" key="5">
    <source>
        <dbReference type="ARBA" id="ARBA00022679"/>
    </source>
</evidence>
<evidence type="ECO:0000256" key="3">
    <source>
        <dbReference type="ARBA" id="ARBA00012438"/>
    </source>
</evidence>
<keyword evidence="9" id="KW-0902">Two-component regulatory system</keyword>
<dbReference type="SUPFAM" id="SSF55874">
    <property type="entry name" value="ATPase domain of HSP90 chaperone/DNA topoisomerase II/histidine kinase"/>
    <property type="match status" value="1"/>
</dbReference>
<keyword evidence="4" id="KW-0597">Phosphoprotein</keyword>
<name>A0ABT0XRK0_9BACI</name>
<protein>
    <recommendedName>
        <fullName evidence="3">histidine kinase</fullName>
        <ecNumber evidence="3">2.7.13.3</ecNumber>
    </recommendedName>
</protein>
<evidence type="ECO:0000259" key="10">
    <source>
        <dbReference type="PROSITE" id="PS50109"/>
    </source>
</evidence>
<dbReference type="SMART" id="SM00388">
    <property type="entry name" value="HisKA"/>
    <property type="match status" value="1"/>
</dbReference>
<dbReference type="Gene3D" id="1.10.287.130">
    <property type="match status" value="1"/>
</dbReference>
<dbReference type="InterPro" id="IPR036097">
    <property type="entry name" value="HisK_dim/P_sf"/>
</dbReference>
<dbReference type="InterPro" id="IPR003594">
    <property type="entry name" value="HATPase_dom"/>
</dbReference>
<dbReference type="EC" id="2.7.13.3" evidence="3"/>
<dbReference type="EMBL" id="JAMQJY010000007">
    <property type="protein sequence ID" value="MCM2677922.1"/>
    <property type="molecule type" value="Genomic_DNA"/>
</dbReference>
<evidence type="ECO:0000256" key="6">
    <source>
        <dbReference type="ARBA" id="ARBA00022741"/>
    </source>
</evidence>
<dbReference type="InterPro" id="IPR050351">
    <property type="entry name" value="BphY/WalK/GraS-like"/>
</dbReference>
<reference evidence="11" key="1">
    <citation type="submission" date="2022-06" db="EMBL/GenBank/DDBJ databases">
        <title>Alkalicoccobacillus porphyridii sp. nov., isolated from a marine red alga, Porphyridium purpureum and reclassification of Shouchella plakortidis and Shouchella gibsonii as Alkalicoccobacillus plakortidis comb. nov. and Alkalicoccobacillus gibsonii comb. nov.</title>
        <authorList>
            <person name="Kim K.H."/>
            <person name="Lee J.K."/>
            <person name="Han D.M."/>
            <person name="Baek J.H."/>
            <person name="Jeon C.O."/>
        </authorList>
    </citation>
    <scope>NUCLEOTIDE SEQUENCE</scope>
    <source>
        <strain evidence="11">DSM 19153</strain>
    </source>
</reference>
<dbReference type="Proteomes" id="UP001203665">
    <property type="component" value="Unassembled WGS sequence"/>
</dbReference>
<evidence type="ECO:0000256" key="1">
    <source>
        <dbReference type="ARBA" id="ARBA00000085"/>
    </source>
</evidence>
<dbReference type="InterPro" id="IPR005467">
    <property type="entry name" value="His_kinase_dom"/>
</dbReference>
<comment type="caution">
    <text evidence="11">The sequence shown here is derived from an EMBL/GenBank/DDBJ whole genome shotgun (WGS) entry which is preliminary data.</text>
</comment>
<keyword evidence="8" id="KW-0067">ATP-binding</keyword>
<dbReference type="CDD" id="cd00082">
    <property type="entry name" value="HisKA"/>
    <property type="match status" value="1"/>
</dbReference>
<keyword evidence="6" id="KW-0547">Nucleotide-binding</keyword>
<sequence>MITLLLLLLIFLLCVIAFQIQTKRTLRKQIVSVKNQLTEIVDEHASNPVLIMTENKELADLLILLNKLIEQNREHSSQFIRTEQSMKRMLSNISHDLKTPLTVIAGYTEMLKEQTKMSEIERNRMIDQVNEKTDEITTLIHSFFDLAKLEAGDQNIPLDRVNLTEICKRNILMFYEMIEAKGLEVDIDLPPTPIYALANEEALNRILSNLLSNALRYGTDGKIVGLRVTYDDTTVSFEIFDQGAGISEIDQQKIFERMYTLEESRNKDFQGSGLGLTITKKLMEEMQGRIAVYSKAFDKTSFICTLKREQD</sequence>
<evidence type="ECO:0000256" key="4">
    <source>
        <dbReference type="ARBA" id="ARBA00022553"/>
    </source>
</evidence>
<keyword evidence="5" id="KW-0808">Transferase</keyword>
<dbReference type="SMART" id="SM00387">
    <property type="entry name" value="HATPase_c"/>
    <property type="match status" value="1"/>
</dbReference>
<dbReference type="RefSeq" id="WP_251611719.1">
    <property type="nucleotide sequence ID" value="NZ_JAMQJY010000007.1"/>
</dbReference>
<comment type="catalytic activity">
    <reaction evidence="1">
        <text>ATP + protein L-histidine = ADP + protein N-phospho-L-histidine.</text>
        <dbReference type="EC" id="2.7.13.3"/>
    </reaction>
</comment>
<dbReference type="GO" id="GO:0016301">
    <property type="term" value="F:kinase activity"/>
    <property type="evidence" value="ECO:0007669"/>
    <property type="project" value="UniProtKB-KW"/>
</dbReference>